<gene>
    <name evidence="1" type="ORF">HGK34_08005</name>
</gene>
<dbReference type="RefSeq" id="WP_201846051.1">
    <property type="nucleotide sequence ID" value="NZ_JABBYC010000009.1"/>
</dbReference>
<organism evidence="1 2">
    <name type="scientific">Myceligenerans indicum</name>
    <dbReference type="NCBI Taxonomy" id="2593663"/>
    <lineage>
        <taxon>Bacteria</taxon>
        <taxon>Bacillati</taxon>
        <taxon>Actinomycetota</taxon>
        <taxon>Actinomycetes</taxon>
        <taxon>Micrococcales</taxon>
        <taxon>Promicromonosporaceae</taxon>
        <taxon>Myceligenerans</taxon>
    </lineage>
</organism>
<reference evidence="1 2" key="1">
    <citation type="journal article" date="2021" name="Arch. Microbiol.">
        <title>Myceligenerans indicum sp. nov., an actinobacterium isolated from mangrove sediment of Sundarbans, India.</title>
        <authorList>
            <person name="Asha K."/>
            <person name="Bhadury P."/>
        </authorList>
    </citation>
    <scope>NUCLEOTIDE SEQUENCE [LARGE SCALE GENOMIC DNA]</scope>
    <source>
        <strain evidence="1 2">I2</strain>
    </source>
</reference>
<keyword evidence="2" id="KW-1185">Reference proteome</keyword>
<dbReference type="Proteomes" id="UP000675409">
    <property type="component" value="Unassembled WGS sequence"/>
</dbReference>
<evidence type="ECO:0000313" key="1">
    <source>
        <dbReference type="EMBL" id="MBL0886213.1"/>
    </source>
</evidence>
<proteinExistence type="predicted"/>
<evidence type="ECO:0000313" key="2">
    <source>
        <dbReference type="Proteomes" id="UP000675409"/>
    </source>
</evidence>
<accession>A0ABS1LJB0</accession>
<evidence type="ECO:0008006" key="3">
    <source>
        <dbReference type="Google" id="ProtNLM"/>
    </source>
</evidence>
<comment type="caution">
    <text evidence="1">The sequence shown here is derived from an EMBL/GenBank/DDBJ whole genome shotgun (WGS) entry which is preliminary data.</text>
</comment>
<sequence>MEIHRSRQFKAWVDDLVAKAKSGDQRAVRMAKHVYDELSYLKTLDEEPEDDTATLKRVRQSRQHPVWRLSHPFDPQMAVRIICWFDEQSRSVVVALFAADKAAMGDVFYDSVGPRADQAIDQWKRENEGTDHD</sequence>
<dbReference type="EMBL" id="JABBYC010000009">
    <property type="protein sequence ID" value="MBL0886213.1"/>
    <property type="molecule type" value="Genomic_DNA"/>
</dbReference>
<protein>
    <recommendedName>
        <fullName evidence="3">Type II toxin-antitoxin system RelE/ParE family toxin</fullName>
    </recommendedName>
</protein>
<name>A0ABS1LJB0_9MICO</name>